<dbReference type="Gene3D" id="1.25.40.20">
    <property type="entry name" value="Ankyrin repeat-containing domain"/>
    <property type="match status" value="4"/>
</dbReference>
<feature type="repeat" description="ANK" evidence="3">
    <location>
        <begin position="282"/>
        <end position="314"/>
    </location>
</feature>
<evidence type="ECO:0000256" key="2">
    <source>
        <dbReference type="ARBA" id="ARBA00023043"/>
    </source>
</evidence>
<dbReference type="SUPFAM" id="SSF48403">
    <property type="entry name" value="Ankyrin repeat"/>
    <property type="match status" value="3"/>
</dbReference>
<dbReference type="EMBL" id="MU864388">
    <property type="protein sequence ID" value="KAK4188462.1"/>
    <property type="molecule type" value="Genomic_DNA"/>
</dbReference>
<dbReference type="Pfam" id="PF12937">
    <property type="entry name" value="F-box-like"/>
    <property type="match status" value="1"/>
</dbReference>
<feature type="region of interest" description="Disordered" evidence="4">
    <location>
        <begin position="128"/>
        <end position="188"/>
    </location>
</feature>
<protein>
    <submittedName>
        <fullName evidence="6">Ankyrin repeat-containing domain protein</fullName>
    </submittedName>
</protein>
<dbReference type="SUPFAM" id="SSF81383">
    <property type="entry name" value="F-box domain"/>
    <property type="match status" value="1"/>
</dbReference>
<dbReference type="PROSITE" id="PS50088">
    <property type="entry name" value="ANK_REPEAT"/>
    <property type="match status" value="4"/>
</dbReference>
<feature type="compositionally biased region" description="Acidic residues" evidence="4">
    <location>
        <begin position="148"/>
        <end position="168"/>
    </location>
</feature>
<dbReference type="Pfam" id="PF13606">
    <property type="entry name" value="Ank_3"/>
    <property type="match status" value="1"/>
</dbReference>
<dbReference type="InterPro" id="IPR001810">
    <property type="entry name" value="F-box_dom"/>
</dbReference>
<feature type="repeat" description="ANK" evidence="3">
    <location>
        <begin position="193"/>
        <end position="225"/>
    </location>
</feature>
<dbReference type="PROSITE" id="PS50181">
    <property type="entry name" value="FBOX"/>
    <property type="match status" value="1"/>
</dbReference>
<evidence type="ECO:0000313" key="6">
    <source>
        <dbReference type="EMBL" id="KAK4188462.1"/>
    </source>
</evidence>
<dbReference type="PANTHER" id="PTHR24123">
    <property type="entry name" value="ANKYRIN REPEAT-CONTAINING"/>
    <property type="match status" value="1"/>
</dbReference>
<comment type="caution">
    <text evidence="6">The sequence shown here is derived from an EMBL/GenBank/DDBJ whole genome shotgun (WGS) entry which is preliminary data.</text>
</comment>
<dbReference type="SMART" id="SM00248">
    <property type="entry name" value="ANK"/>
    <property type="match status" value="14"/>
</dbReference>
<reference evidence="6" key="2">
    <citation type="submission" date="2023-05" db="EMBL/GenBank/DDBJ databases">
        <authorList>
            <consortium name="Lawrence Berkeley National Laboratory"/>
            <person name="Steindorff A."/>
            <person name="Hensen N."/>
            <person name="Bonometti L."/>
            <person name="Westerberg I."/>
            <person name="Brannstrom I.O."/>
            <person name="Guillou S."/>
            <person name="Cros-Aarteil S."/>
            <person name="Calhoun S."/>
            <person name="Haridas S."/>
            <person name="Kuo A."/>
            <person name="Mondo S."/>
            <person name="Pangilinan J."/>
            <person name="Riley R."/>
            <person name="Labutti K."/>
            <person name="Andreopoulos B."/>
            <person name="Lipzen A."/>
            <person name="Chen C."/>
            <person name="Yanf M."/>
            <person name="Daum C."/>
            <person name="Ng V."/>
            <person name="Clum A."/>
            <person name="Ohm R."/>
            <person name="Martin F."/>
            <person name="Silar P."/>
            <person name="Natvig D."/>
            <person name="Lalanne C."/>
            <person name="Gautier V."/>
            <person name="Ament-Velasquez S.L."/>
            <person name="Kruys A."/>
            <person name="Hutchinson M.I."/>
            <person name="Powell A.J."/>
            <person name="Barry K."/>
            <person name="Miller A.N."/>
            <person name="Grigoriev I.V."/>
            <person name="Debuchy R."/>
            <person name="Gladieux P."/>
            <person name="Thoren M.H."/>
            <person name="Johannesson H."/>
        </authorList>
    </citation>
    <scope>NUCLEOTIDE SEQUENCE</scope>
    <source>
        <strain evidence="6">PSN309</strain>
    </source>
</reference>
<proteinExistence type="predicted"/>
<feature type="domain" description="F-box" evidence="5">
    <location>
        <begin position="42"/>
        <end position="87"/>
    </location>
</feature>
<evidence type="ECO:0000256" key="4">
    <source>
        <dbReference type="SAM" id="MobiDB-lite"/>
    </source>
</evidence>
<feature type="repeat" description="ANK" evidence="3">
    <location>
        <begin position="450"/>
        <end position="482"/>
    </location>
</feature>
<evidence type="ECO:0000256" key="3">
    <source>
        <dbReference type="PROSITE-ProRule" id="PRU00023"/>
    </source>
</evidence>
<accession>A0AAN6WXU0</accession>
<dbReference type="AlphaFoldDB" id="A0AAN6WXU0"/>
<dbReference type="Proteomes" id="UP001302126">
    <property type="component" value="Unassembled WGS sequence"/>
</dbReference>
<name>A0AAN6WXU0_9PEZI</name>
<evidence type="ECO:0000313" key="7">
    <source>
        <dbReference type="Proteomes" id="UP001302126"/>
    </source>
</evidence>
<dbReference type="InterPro" id="IPR036047">
    <property type="entry name" value="F-box-like_dom_sf"/>
</dbReference>
<keyword evidence="2 3" id="KW-0040">ANK repeat</keyword>
<dbReference type="InterPro" id="IPR036770">
    <property type="entry name" value="Ankyrin_rpt-contain_sf"/>
</dbReference>
<reference evidence="6" key="1">
    <citation type="journal article" date="2023" name="Mol. Phylogenet. Evol.">
        <title>Genome-scale phylogeny and comparative genomics of the fungal order Sordariales.</title>
        <authorList>
            <person name="Hensen N."/>
            <person name="Bonometti L."/>
            <person name="Westerberg I."/>
            <person name="Brannstrom I.O."/>
            <person name="Guillou S."/>
            <person name="Cros-Aarteil S."/>
            <person name="Calhoun S."/>
            <person name="Haridas S."/>
            <person name="Kuo A."/>
            <person name="Mondo S."/>
            <person name="Pangilinan J."/>
            <person name="Riley R."/>
            <person name="LaButti K."/>
            <person name="Andreopoulos B."/>
            <person name="Lipzen A."/>
            <person name="Chen C."/>
            <person name="Yan M."/>
            <person name="Daum C."/>
            <person name="Ng V."/>
            <person name="Clum A."/>
            <person name="Steindorff A."/>
            <person name="Ohm R.A."/>
            <person name="Martin F."/>
            <person name="Silar P."/>
            <person name="Natvig D.O."/>
            <person name="Lalanne C."/>
            <person name="Gautier V."/>
            <person name="Ament-Velasquez S.L."/>
            <person name="Kruys A."/>
            <person name="Hutchinson M.I."/>
            <person name="Powell A.J."/>
            <person name="Barry K."/>
            <person name="Miller A.N."/>
            <person name="Grigoriev I.V."/>
            <person name="Debuchy R."/>
            <person name="Gladieux P."/>
            <person name="Hiltunen Thoren M."/>
            <person name="Johannesson H."/>
        </authorList>
    </citation>
    <scope>NUCLEOTIDE SEQUENCE</scope>
    <source>
        <strain evidence="6">PSN309</strain>
    </source>
</reference>
<feature type="repeat" description="ANK" evidence="3">
    <location>
        <begin position="659"/>
        <end position="691"/>
    </location>
</feature>
<dbReference type="PANTHER" id="PTHR24123:SF33">
    <property type="entry name" value="PROTEIN HOS4"/>
    <property type="match status" value="1"/>
</dbReference>
<gene>
    <name evidence="6" type="ORF">QBC35DRAFT_195799</name>
</gene>
<dbReference type="Pfam" id="PF00023">
    <property type="entry name" value="Ank"/>
    <property type="match status" value="1"/>
</dbReference>
<keyword evidence="1" id="KW-0677">Repeat</keyword>
<evidence type="ECO:0000256" key="1">
    <source>
        <dbReference type="ARBA" id="ARBA00022737"/>
    </source>
</evidence>
<dbReference type="InterPro" id="IPR051165">
    <property type="entry name" value="Multifunctional_ANK_Repeat"/>
</dbReference>
<dbReference type="PROSITE" id="PS50297">
    <property type="entry name" value="ANK_REP_REGION"/>
    <property type="match status" value="2"/>
</dbReference>
<keyword evidence="7" id="KW-1185">Reference proteome</keyword>
<dbReference type="Pfam" id="PF12796">
    <property type="entry name" value="Ank_2"/>
    <property type="match status" value="3"/>
</dbReference>
<dbReference type="InterPro" id="IPR002110">
    <property type="entry name" value="Ankyrin_rpt"/>
</dbReference>
<evidence type="ECO:0000259" key="5">
    <source>
        <dbReference type="PROSITE" id="PS50181"/>
    </source>
</evidence>
<sequence length="918" mass="103642">MTGTEPPRKKSGNRLRRLSAKQRKGLTLTASNNASRGKAKPGVPIGLLPPEIVLMILELLSASDQLVLARVNKWFNAIITPEIYSKNVRLDNASCIFWGAEFGQLGTLKHALAAGANLDAVGPVNYKTKLGSSESDDDDNEDRSVSDDNGDDGDDGDDQADGDDDDGDANNGNSSRPAQLIDPTPIPDSKLLPYTTPLHLAAKRGHRDVVAWLLDNGVDINAHSFRVCECQALKHERNPLRRVAEWPRWRALHTAMCHGERVVAELLIHRGASLSLDAAPEHHHTALHSAAANGLVPIIKLLAINDVDLDANQRDRWDNTALHYVGELYRIRDSATVRDTITKLLALGADLEAYNERGHTPLLNACFRGNFAVAHRFASIGANTDPHKYIRKFREVRPLFYAVLPRSDFYDLDDAPVRHDEFEGNRVALIKALVEAGARVDARFDKRNHREATALMLACELAEPRAVATLVQCGASVNLQDRSGRTALYYACCIRVDHRSEVGEIAGILLSAGARMDMEEEPMSCPLDWAVMQIRWADENVLLAMLKAATEQNVSELKLKTALKRSAASGNHKAIRMLLPFTEQYYRITNRDVKSYLDANIDRSDPWNQVETLNCILDWGRSVYTNETLLLKSMVMRNRELCLAMLKRFVSVSDPRCYGGQTFLHLACQWGEIEVVKELVDRGAELNVFDKDLKTPLMLAVTQDHGEVAVFLMKEVADPYLEPPDYLLEKFFEDEDERRFVRKRFLTAFDIAIQENRLSIVKDMLNRFNLPEIRHPKEKNCKNTYLHRACRNPNPKILNMLLERKFDNDAALDCVMSILRDVWTGKIRLEIASNPLNCAKLLDDQITTRNQEYWSLLEQIAFYEGAELEKLEAQEKIMREMRFEVTYCPNRPSQKMVVSMPDLTDAEMMKLGYTIPYD</sequence>
<dbReference type="PRINTS" id="PR01415">
    <property type="entry name" value="ANKYRIN"/>
</dbReference>
<organism evidence="6 7">
    <name type="scientific">Podospora australis</name>
    <dbReference type="NCBI Taxonomy" id="1536484"/>
    <lineage>
        <taxon>Eukaryota</taxon>
        <taxon>Fungi</taxon>
        <taxon>Dikarya</taxon>
        <taxon>Ascomycota</taxon>
        <taxon>Pezizomycotina</taxon>
        <taxon>Sordariomycetes</taxon>
        <taxon>Sordariomycetidae</taxon>
        <taxon>Sordariales</taxon>
        <taxon>Podosporaceae</taxon>
        <taxon>Podospora</taxon>
    </lineage>
</organism>